<gene>
    <name evidence="2" type="ORF">C7S16_4057</name>
</gene>
<dbReference type="EMBL" id="QXCT01000002">
    <property type="protein sequence ID" value="MDW9256249.1"/>
    <property type="molecule type" value="Genomic_DNA"/>
</dbReference>
<evidence type="ECO:0000256" key="1">
    <source>
        <dbReference type="SAM" id="Phobius"/>
    </source>
</evidence>
<feature type="transmembrane region" description="Helical" evidence="1">
    <location>
        <begin position="12"/>
        <end position="32"/>
    </location>
</feature>
<sequence>MQELNQQEIDLVGGAAVGGGLIGALTGLVGVYGKGLYDVGAAVTDTLAGGLIGAIQIIGGTAVGVVGGAIGGIVEGISQGGL</sequence>
<dbReference type="AlphaFoldDB" id="A0AAW9D3I1"/>
<name>A0AAW9D3I1_BURTH</name>
<evidence type="ECO:0000313" key="3">
    <source>
        <dbReference type="Proteomes" id="UP001272137"/>
    </source>
</evidence>
<reference evidence="2" key="1">
    <citation type="submission" date="2018-08" db="EMBL/GenBank/DDBJ databases">
        <title>Identification of Burkholderia cepacia strains that express a Burkholderia pseudomallei-like capsular polysaccharide.</title>
        <authorList>
            <person name="Burtnick M.N."/>
            <person name="Vongsouvath M."/>
            <person name="Newton P."/>
            <person name="Wuthiekanun V."/>
            <person name="Limmathurotsakul D."/>
            <person name="Brett P.J."/>
            <person name="Chantratita N."/>
            <person name="Dance D.A."/>
        </authorList>
    </citation>
    <scope>NUCLEOTIDE SEQUENCE</scope>
    <source>
        <strain evidence="2">SBXCC001</strain>
    </source>
</reference>
<keyword evidence="1" id="KW-0472">Membrane</keyword>
<comment type="caution">
    <text evidence="2">The sequence shown here is derived from an EMBL/GenBank/DDBJ whole genome shotgun (WGS) entry which is preliminary data.</text>
</comment>
<dbReference type="RefSeq" id="WP_009906327.1">
    <property type="nucleotide sequence ID" value="NZ_CP008914.2"/>
</dbReference>
<evidence type="ECO:0000313" key="2">
    <source>
        <dbReference type="EMBL" id="MDW9256249.1"/>
    </source>
</evidence>
<organism evidence="2 3">
    <name type="scientific">Burkholderia thailandensis</name>
    <dbReference type="NCBI Taxonomy" id="57975"/>
    <lineage>
        <taxon>Bacteria</taxon>
        <taxon>Pseudomonadati</taxon>
        <taxon>Pseudomonadota</taxon>
        <taxon>Betaproteobacteria</taxon>
        <taxon>Burkholderiales</taxon>
        <taxon>Burkholderiaceae</taxon>
        <taxon>Burkholderia</taxon>
        <taxon>pseudomallei group</taxon>
    </lineage>
</organism>
<proteinExistence type="predicted"/>
<dbReference type="KEGG" id="btha:DR62_817"/>
<feature type="transmembrane region" description="Helical" evidence="1">
    <location>
        <begin position="52"/>
        <end position="74"/>
    </location>
</feature>
<keyword evidence="1" id="KW-0812">Transmembrane</keyword>
<keyword evidence="1" id="KW-1133">Transmembrane helix</keyword>
<protein>
    <submittedName>
        <fullName evidence="2">Membrane protein</fullName>
    </submittedName>
</protein>
<accession>A0AAW9D3I1</accession>
<dbReference type="Proteomes" id="UP001272137">
    <property type="component" value="Unassembled WGS sequence"/>
</dbReference>